<keyword evidence="2" id="KW-1185">Reference proteome</keyword>
<comment type="caution">
    <text evidence="1">The sequence shown here is derived from an EMBL/GenBank/DDBJ whole genome shotgun (WGS) entry which is preliminary data.</text>
</comment>
<name>A0A2N5W3Y4_9BASI</name>
<dbReference type="EMBL" id="PGCJ01000015">
    <property type="protein sequence ID" value="PLW56959.1"/>
    <property type="molecule type" value="Genomic_DNA"/>
</dbReference>
<protein>
    <submittedName>
        <fullName evidence="1">Uncharacterized protein</fullName>
    </submittedName>
</protein>
<sequence>MRASTTHRDEAGRSMYYVRTAELMNIMLEDFHTQDDKDKEEILRKICLIVGYSRKDAVFTAKNVLCEENFERLNDLVAKKGDYAWISDQIQDMHLKPLEHPAPRYREENR</sequence>
<organism evidence="1 2">
    <name type="scientific">Puccinia coronata f. sp. avenae</name>
    <dbReference type="NCBI Taxonomy" id="200324"/>
    <lineage>
        <taxon>Eukaryota</taxon>
        <taxon>Fungi</taxon>
        <taxon>Dikarya</taxon>
        <taxon>Basidiomycota</taxon>
        <taxon>Pucciniomycotina</taxon>
        <taxon>Pucciniomycetes</taxon>
        <taxon>Pucciniales</taxon>
        <taxon>Pucciniaceae</taxon>
        <taxon>Puccinia</taxon>
    </lineage>
</organism>
<accession>A0A2N5W3Y4</accession>
<proteinExistence type="predicted"/>
<evidence type="ECO:0000313" key="2">
    <source>
        <dbReference type="Proteomes" id="UP000235388"/>
    </source>
</evidence>
<reference evidence="1 2" key="1">
    <citation type="submission" date="2017-11" db="EMBL/GenBank/DDBJ databases">
        <title>De novo assembly and phasing of dikaryotic genomes from two isolates of Puccinia coronata f. sp. avenae, the causal agent of oat crown rust.</title>
        <authorList>
            <person name="Miller M.E."/>
            <person name="Zhang Y."/>
            <person name="Omidvar V."/>
            <person name="Sperschneider J."/>
            <person name="Schwessinger B."/>
            <person name="Raley C."/>
            <person name="Palmer J.M."/>
            <person name="Garnica D."/>
            <person name="Upadhyaya N."/>
            <person name="Rathjen J."/>
            <person name="Taylor J.M."/>
            <person name="Park R.F."/>
            <person name="Dodds P.N."/>
            <person name="Hirsch C.D."/>
            <person name="Kianian S.F."/>
            <person name="Figueroa M."/>
        </authorList>
    </citation>
    <scope>NUCLEOTIDE SEQUENCE [LARGE SCALE GENOMIC DNA]</scope>
    <source>
        <strain evidence="1">12NC29</strain>
    </source>
</reference>
<dbReference type="Proteomes" id="UP000235388">
    <property type="component" value="Unassembled WGS sequence"/>
</dbReference>
<gene>
    <name evidence="1" type="ORF">PCANC_02819</name>
</gene>
<dbReference type="AlphaFoldDB" id="A0A2N5W3Y4"/>
<evidence type="ECO:0000313" key="1">
    <source>
        <dbReference type="EMBL" id="PLW56959.1"/>
    </source>
</evidence>